<evidence type="ECO:0000313" key="2">
    <source>
        <dbReference type="EMBL" id="KAJ3844510.1"/>
    </source>
</evidence>
<organism evidence="2 3">
    <name type="scientific">Lentinula raphanica</name>
    <dbReference type="NCBI Taxonomy" id="153919"/>
    <lineage>
        <taxon>Eukaryota</taxon>
        <taxon>Fungi</taxon>
        <taxon>Dikarya</taxon>
        <taxon>Basidiomycota</taxon>
        <taxon>Agaricomycotina</taxon>
        <taxon>Agaricomycetes</taxon>
        <taxon>Agaricomycetidae</taxon>
        <taxon>Agaricales</taxon>
        <taxon>Marasmiineae</taxon>
        <taxon>Omphalotaceae</taxon>
        <taxon>Lentinula</taxon>
    </lineage>
</organism>
<accession>A0AA38PKW1</accession>
<dbReference type="EMBL" id="MU805952">
    <property type="protein sequence ID" value="KAJ3844510.1"/>
    <property type="molecule type" value="Genomic_DNA"/>
</dbReference>
<dbReference type="AlphaFoldDB" id="A0AA38PKW1"/>
<keyword evidence="3" id="KW-1185">Reference proteome</keyword>
<feature type="signal peptide" evidence="1">
    <location>
        <begin position="1"/>
        <end position="24"/>
    </location>
</feature>
<sequence length="175" mass="20249">MQSYALKMCLITVIIVLSAIQVTGMGSAVQTRDVEARVPKLRNGKFSMHWSYVRSPTWEGRHMLVLRRMLPNRLITLPSSSVPREKEIWSIAIGHHYFLQAERSSQEGLPAGRQIWKGTGIRTYKDPTHHWTTKNIFIIGYVRIDTKLAAPTRCSPTRRSIFWAPSRRFPIFTIW</sequence>
<dbReference type="Proteomes" id="UP001163846">
    <property type="component" value="Unassembled WGS sequence"/>
</dbReference>
<evidence type="ECO:0000313" key="3">
    <source>
        <dbReference type="Proteomes" id="UP001163846"/>
    </source>
</evidence>
<gene>
    <name evidence="2" type="ORF">F5878DRAFT_601862</name>
</gene>
<proteinExistence type="predicted"/>
<comment type="caution">
    <text evidence="2">The sequence shown here is derived from an EMBL/GenBank/DDBJ whole genome shotgun (WGS) entry which is preliminary data.</text>
</comment>
<reference evidence="2" key="1">
    <citation type="submission" date="2022-08" db="EMBL/GenBank/DDBJ databases">
        <authorList>
            <consortium name="DOE Joint Genome Institute"/>
            <person name="Min B."/>
            <person name="Riley R."/>
            <person name="Sierra-Patev S."/>
            <person name="Naranjo-Ortiz M."/>
            <person name="Looney B."/>
            <person name="Konkel Z."/>
            <person name="Slot J.C."/>
            <person name="Sakamoto Y."/>
            <person name="Steenwyk J.L."/>
            <person name="Rokas A."/>
            <person name="Carro J."/>
            <person name="Camarero S."/>
            <person name="Ferreira P."/>
            <person name="Molpeceres G."/>
            <person name="Ruiz-Duenas F.J."/>
            <person name="Serrano A."/>
            <person name="Henrissat B."/>
            <person name="Drula E."/>
            <person name="Hughes K.W."/>
            <person name="Mata J.L."/>
            <person name="Ishikawa N.K."/>
            <person name="Vargas-Isla R."/>
            <person name="Ushijima S."/>
            <person name="Smith C.A."/>
            <person name="Ahrendt S."/>
            <person name="Andreopoulos W."/>
            <person name="He G."/>
            <person name="Labutti K."/>
            <person name="Lipzen A."/>
            <person name="Ng V."/>
            <person name="Sandor L."/>
            <person name="Barry K."/>
            <person name="Martinez A.T."/>
            <person name="Xiao Y."/>
            <person name="Gibbons J.G."/>
            <person name="Terashima K."/>
            <person name="Hibbett D.S."/>
            <person name="Grigoriev I.V."/>
        </authorList>
    </citation>
    <scope>NUCLEOTIDE SEQUENCE</scope>
    <source>
        <strain evidence="2">TFB9207</strain>
    </source>
</reference>
<keyword evidence="1" id="KW-0732">Signal</keyword>
<evidence type="ECO:0000256" key="1">
    <source>
        <dbReference type="SAM" id="SignalP"/>
    </source>
</evidence>
<protein>
    <submittedName>
        <fullName evidence="2">Uncharacterized protein</fullName>
    </submittedName>
</protein>
<feature type="chain" id="PRO_5041403636" evidence="1">
    <location>
        <begin position="25"/>
        <end position="175"/>
    </location>
</feature>
<name>A0AA38PKW1_9AGAR</name>